<organism evidence="1 2">
    <name type="scientific">Streptomyces venezuelae</name>
    <dbReference type="NCBI Taxonomy" id="54571"/>
    <lineage>
        <taxon>Bacteria</taxon>
        <taxon>Bacillati</taxon>
        <taxon>Actinomycetota</taxon>
        <taxon>Actinomycetes</taxon>
        <taxon>Kitasatosporales</taxon>
        <taxon>Streptomycetaceae</taxon>
        <taxon>Streptomyces</taxon>
    </lineage>
</organism>
<accession>A0A5P2C9S9</accession>
<evidence type="ECO:0000313" key="2">
    <source>
        <dbReference type="Proteomes" id="UP000322927"/>
    </source>
</evidence>
<name>A0A5P2C9S9_STRVZ</name>
<protein>
    <submittedName>
        <fullName evidence="1">Uncharacterized protein</fullName>
    </submittedName>
</protein>
<dbReference type="AlphaFoldDB" id="A0A5P2C9S9"/>
<dbReference type="Proteomes" id="UP000322927">
    <property type="component" value="Chromosome"/>
</dbReference>
<dbReference type="OrthoDB" id="4268957at2"/>
<reference evidence="1 2" key="1">
    <citation type="submission" date="2018-05" db="EMBL/GenBank/DDBJ databases">
        <title>Streptomyces venezuelae.</title>
        <authorList>
            <person name="Kim W."/>
            <person name="Lee N."/>
            <person name="Cho B.-K."/>
        </authorList>
    </citation>
    <scope>NUCLEOTIDE SEQUENCE [LARGE SCALE GENOMIC DNA]</scope>
    <source>
        <strain evidence="1 2">ATCC 14584</strain>
    </source>
</reference>
<gene>
    <name evidence="1" type="ORF">DEJ48_13275</name>
</gene>
<sequence length="71" mass="7912">MVNHTTLTCVHARGIHLVRRRTHQSVAISGPLSYLLVRRVPDVPSGRRGTHVGRRSWWVCWSVSGRTVAAG</sequence>
<dbReference type="EMBL" id="CP029192">
    <property type="protein sequence ID" value="QES38990.1"/>
    <property type="molecule type" value="Genomic_DNA"/>
</dbReference>
<evidence type="ECO:0000313" key="1">
    <source>
        <dbReference type="EMBL" id="QES38990.1"/>
    </source>
</evidence>
<proteinExistence type="predicted"/>